<evidence type="ECO:0000256" key="7">
    <source>
        <dbReference type="PROSITE-ProRule" id="PRU10141"/>
    </source>
</evidence>
<feature type="binding site" evidence="7">
    <location>
        <position position="35"/>
    </location>
    <ligand>
        <name>ATP</name>
        <dbReference type="ChEBI" id="CHEBI:30616"/>
    </ligand>
</feature>
<feature type="region of interest" description="Disordered" evidence="8">
    <location>
        <begin position="272"/>
        <end position="298"/>
    </location>
</feature>
<comment type="caution">
    <text evidence="10">The sequence shown here is derived from an EMBL/GenBank/DDBJ whole genome shotgun (WGS) entry which is preliminary data.</text>
</comment>
<reference evidence="10" key="1">
    <citation type="submission" date="2022-11" db="EMBL/GenBank/DDBJ databases">
        <authorList>
            <person name="Somphong A."/>
            <person name="Phongsopitanun W."/>
        </authorList>
    </citation>
    <scope>NUCLEOTIDE SEQUENCE</scope>
    <source>
        <strain evidence="10">Pm04-4</strain>
    </source>
</reference>
<evidence type="ECO:0000256" key="8">
    <source>
        <dbReference type="SAM" id="MobiDB-lite"/>
    </source>
</evidence>
<dbReference type="SUPFAM" id="SSF56112">
    <property type="entry name" value="Protein kinase-like (PK-like)"/>
    <property type="match status" value="1"/>
</dbReference>
<evidence type="ECO:0000313" key="11">
    <source>
        <dbReference type="Proteomes" id="UP001151002"/>
    </source>
</evidence>
<keyword evidence="3" id="KW-0808">Transferase</keyword>
<protein>
    <recommendedName>
        <fullName evidence="1">non-specific serine/threonine protein kinase</fullName>
        <ecNumber evidence="1">2.7.11.1</ecNumber>
    </recommendedName>
</protein>
<evidence type="ECO:0000256" key="4">
    <source>
        <dbReference type="ARBA" id="ARBA00022741"/>
    </source>
</evidence>
<keyword evidence="4 7" id="KW-0547">Nucleotide-binding</keyword>
<evidence type="ECO:0000256" key="5">
    <source>
        <dbReference type="ARBA" id="ARBA00022777"/>
    </source>
</evidence>
<dbReference type="InterPro" id="IPR008271">
    <property type="entry name" value="Ser/Thr_kinase_AS"/>
</dbReference>
<dbReference type="RefSeq" id="WP_267561164.1">
    <property type="nucleotide sequence ID" value="NZ_JAPNTZ010000001.1"/>
</dbReference>
<dbReference type="EC" id="2.7.11.1" evidence="1"/>
<organism evidence="10 11">
    <name type="scientific">Paractinoplanes pyxinae</name>
    <dbReference type="NCBI Taxonomy" id="2997416"/>
    <lineage>
        <taxon>Bacteria</taxon>
        <taxon>Bacillati</taxon>
        <taxon>Actinomycetota</taxon>
        <taxon>Actinomycetes</taxon>
        <taxon>Micromonosporales</taxon>
        <taxon>Micromonosporaceae</taxon>
        <taxon>Paractinoplanes</taxon>
    </lineage>
</organism>
<proteinExistence type="predicted"/>
<name>A0ABT4AR28_9ACTN</name>
<accession>A0ABT4AR28</accession>
<keyword evidence="5 10" id="KW-0418">Kinase</keyword>
<feature type="compositionally biased region" description="Low complexity" evidence="8">
    <location>
        <begin position="326"/>
        <end position="341"/>
    </location>
</feature>
<feature type="compositionally biased region" description="Low complexity" evidence="8">
    <location>
        <begin position="382"/>
        <end position="402"/>
    </location>
</feature>
<evidence type="ECO:0000256" key="1">
    <source>
        <dbReference type="ARBA" id="ARBA00012513"/>
    </source>
</evidence>
<evidence type="ECO:0000256" key="6">
    <source>
        <dbReference type="ARBA" id="ARBA00022840"/>
    </source>
</evidence>
<keyword evidence="11" id="KW-1185">Reference proteome</keyword>
<dbReference type="SMART" id="SM00220">
    <property type="entry name" value="S_TKc"/>
    <property type="match status" value="1"/>
</dbReference>
<keyword evidence="6 7" id="KW-0067">ATP-binding</keyword>
<dbReference type="PROSITE" id="PS00108">
    <property type="entry name" value="PROTEIN_KINASE_ST"/>
    <property type="match status" value="1"/>
</dbReference>
<feature type="compositionally biased region" description="Low complexity" evidence="8">
    <location>
        <begin position="350"/>
        <end position="361"/>
    </location>
</feature>
<sequence>MLAGRYGLGAALGQGGSSVVHHGFDNTLKRSVAIKIFDEAATDVLREARTAAGLSHPNIAQVYDYGEVVDGSRRTPFLVMEFVDGETLADRLVTAGAMRWRQAAEICAETACALAAAHAQNLVHRDVKPGNIMLTADGVKVLDFGIAAAAGHNSVDINGALWGSPAHLAPEQLRGEPVFPSADVYALGLVLFECLTGSRAWPGASLGEILATRHGRPAPRLPRFAGLPRELVRLYEASTAEDPAARPSATELAEAFRLLTSPAPLARPIQPLRYGARPLTPAPATKSPPTMSQRSRRRATVMASAAVVAAVVSVFGIQLANGTATPGGRPAEAAVEGAGPAKTSPKVTKPAPSASTSPAAPRIREADSSTTTTTVRKKNRRTTPVDSPTTTPTKRPAATKPPVVSPSTPPVTTPPVTKPPTKPTEPETTTPPPTKPTEPETTTPPVETPPVETPPVTTSPQAEDDSADGARMA</sequence>
<dbReference type="Gene3D" id="1.10.510.10">
    <property type="entry name" value="Transferase(Phosphotransferase) domain 1"/>
    <property type="match status" value="1"/>
</dbReference>
<dbReference type="EMBL" id="JAPNTZ010000001">
    <property type="protein sequence ID" value="MCY1136691.1"/>
    <property type="molecule type" value="Genomic_DNA"/>
</dbReference>
<dbReference type="PANTHER" id="PTHR43289">
    <property type="entry name" value="MITOGEN-ACTIVATED PROTEIN KINASE KINASE KINASE 20-RELATED"/>
    <property type="match status" value="1"/>
</dbReference>
<feature type="compositionally biased region" description="Pro residues" evidence="8">
    <location>
        <begin position="403"/>
        <end position="436"/>
    </location>
</feature>
<keyword evidence="2" id="KW-0723">Serine/threonine-protein kinase</keyword>
<evidence type="ECO:0000259" key="9">
    <source>
        <dbReference type="PROSITE" id="PS50011"/>
    </source>
</evidence>
<dbReference type="Gene3D" id="3.30.200.20">
    <property type="entry name" value="Phosphorylase Kinase, domain 1"/>
    <property type="match status" value="1"/>
</dbReference>
<gene>
    <name evidence="10" type="ORF">OWR29_01680</name>
</gene>
<dbReference type="InterPro" id="IPR000719">
    <property type="entry name" value="Prot_kinase_dom"/>
</dbReference>
<dbReference type="CDD" id="cd14014">
    <property type="entry name" value="STKc_PknB_like"/>
    <property type="match status" value="1"/>
</dbReference>
<dbReference type="InterPro" id="IPR011009">
    <property type="entry name" value="Kinase-like_dom_sf"/>
</dbReference>
<dbReference type="InterPro" id="IPR017441">
    <property type="entry name" value="Protein_kinase_ATP_BS"/>
</dbReference>
<feature type="domain" description="Protein kinase" evidence="9">
    <location>
        <begin position="6"/>
        <end position="259"/>
    </location>
</feature>
<dbReference type="GO" id="GO:0016301">
    <property type="term" value="F:kinase activity"/>
    <property type="evidence" value="ECO:0007669"/>
    <property type="project" value="UniProtKB-KW"/>
</dbReference>
<evidence type="ECO:0000313" key="10">
    <source>
        <dbReference type="EMBL" id="MCY1136691.1"/>
    </source>
</evidence>
<dbReference type="Proteomes" id="UP001151002">
    <property type="component" value="Unassembled WGS sequence"/>
</dbReference>
<dbReference type="PANTHER" id="PTHR43289:SF6">
    <property type="entry name" value="SERINE_THREONINE-PROTEIN KINASE NEKL-3"/>
    <property type="match status" value="1"/>
</dbReference>
<dbReference type="PROSITE" id="PS50011">
    <property type="entry name" value="PROTEIN_KINASE_DOM"/>
    <property type="match status" value="1"/>
</dbReference>
<dbReference type="PROSITE" id="PS00107">
    <property type="entry name" value="PROTEIN_KINASE_ATP"/>
    <property type="match status" value="1"/>
</dbReference>
<feature type="region of interest" description="Disordered" evidence="8">
    <location>
        <begin position="322"/>
        <end position="473"/>
    </location>
</feature>
<dbReference type="Pfam" id="PF00069">
    <property type="entry name" value="Pkinase"/>
    <property type="match status" value="1"/>
</dbReference>
<evidence type="ECO:0000256" key="2">
    <source>
        <dbReference type="ARBA" id="ARBA00022527"/>
    </source>
</evidence>
<dbReference type="PRINTS" id="PR01217">
    <property type="entry name" value="PRICHEXTENSN"/>
</dbReference>
<evidence type="ECO:0000256" key="3">
    <source>
        <dbReference type="ARBA" id="ARBA00022679"/>
    </source>
</evidence>